<dbReference type="InterPro" id="IPR025419">
    <property type="entry name" value="DUF4142"/>
</dbReference>
<feature type="domain" description="DUF4142" evidence="2">
    <location>
        <begin position="3"/>
        <end position="119"/>
    </location>
</feature>
<comment type="caution">
    <text evidence="3">The sequence shown here is derived from an EMBL/GenBank/DDBJ whole genome shotgun (WGS) entry which is preliminary data.</text>
</comment>
<evidence type="ECO:0000259" key="2">
    <source>
        <dbReference type="Pfam" id="PF13628"/>
    </source>
</evidence>
<reference evidence="3" key="2">
    <citation type="submission" date="2020-09" db="EMBL/GenBank/DDBJ databases">
        <authorList>
            <person name="Sun Q."/>
            <person name="Ohkuma M."/>
        </authorList>
    </citation>
    <scope>NUCLEOTIDE SEQUENCE</scope>
    <source>
        <strain evidence="3">JCM 4234</strain>
    </source>
</reference>
<sequence length="190" mass="20390">MRAAGLWEYPLGLPAMERGTTAEMREAGEHLVAGHARLDATCRRIGPEPGVALPNRASPQQQRFVAAVEGTTGRQFDTTAVTIMRVAHGQIFPAIARIRAGTGNSLVRQLADQTDDTVLDQISVLERAGLVNFDRTSLQQTAPPKPTAARTTPPAPQPGEPVVGGRRGRPRPTRPPPNLRVRRCAETGVA</sequence>
<evidence type="ECO:0000256" key="1">
    <source>
        <dbReference type="SAM" id="MobiDB-lite"/>
    </source>
</evidence>
<evidence type="ECO:0000313" key="3">
    <source>
        <dbReference type="EMBL" id="GGS50603.1"/>
    </source>
</evidence>
<dbReference type="AlphaFoldDB" id="A0A918GNL8"/>
<dbReference type="EMBL" id="BMSL01000014">
    <property type="protein sequence ID" value="GGS50603.1"/>
    <property type="molecule type" value="Genomic_DNA"/>
</dbReference>
<name>A0A918GNL8_STRGD</name>
<dbReference type="Pfam" id="PF13628">
    <property type="entry name" value="DUF4142"/>
    <property type="match status" value="1"/>
</dbReference>
<feature type="compositionally biased region" description="Low complexity" evidence="1">
    <location>
        <begin position="139"/>
        <end position="152"/>
    </location>
</feature>
<accession>A0A918GNL8</accession>
<keyword evidence="4" id="KW-1185">Reference proteome</keyword>
<reference evidence="3" key="1">
    <citation type="journal article" date="2014" name="Int. J. Syst. Evol. Microbiol.">
        <title>Complete genome sequence of Corynebacterium casei LMG S-19264T (=DSM 44701T), isolated from a smear-ripened cheese.</title>
        <authorList>
            <consortium name="US DOE Joint Genome Institute (JGI-PGF)"/>
            <person name="Walter F."/>
            <person name="Albersmeier A."/>
            <person name="Kalinowski J."/>
            <person name="Ruckert C."/>
        </authorList>
    </citation>
    <scope>NUCLEOTIDE SEQUENCE</scope>
    <source>
        <strain evidence="3">JCM 4234</strain>
    </source>
</reference>
<gene>
    <name evidence="3" type="ORF">GCM10010238_45150</name>
</gene>
<proteinExistence type="predicted"/>
<organism evidence="3 4">
    <name type="scientific">Streptomyces griseoviridis</name>
    <dbReference type="NCBI Taxonomy" id="45398"/>
    <lineage>
        <taxon>Bacteria</taxon>
        <taxon>Bacillati</taxon>
        <taxon>Actinomycetota</taxon>
        <taxon>Actinomycetes</taxon>
        <taxon>Kitasatosporales</taxon>
        <taxon>Streptomycetaceae</taxon>
        <taxon>Streptomyces</taxon>
    </lineage>
</organism>
<dbReference type="Proteomes" id="UP000653493">
    <property type="component" value="Unassembled WGS sequence"/>
</dbReference>
<feature type="region of interest" description="Disordered" evidence="1">
    <location>
        <begin position="135"/>
        <end position="190"/>
    </location>
</feature>
<protein>
    <recommendedName>
        <fullName evidence="2">DUF4142 domain-containing protein</fullName>
    </recommendedName>
</protein>
<evidence type="ECO:0000313" key="4">
    <source>
        <dbReference type="Proteomes" id="UP000653493"/>
    </source>
</evidence>